<dbReference type="AlphaFoldDB" id="A0A432ZKM7"/>
<dbReference type="Gene3D" id="3.40.50.720">
    <property type="entry name" value="NAD(P)-binding Rossmann-like Domain"/>
    <property type="match status" value="1"/>
</dbReference>
<comment type="caution">
    <text evidence="2">The sequence shown here is derived from an EMBL/GenBank/DDBJ whole genome shotgun (WGS) entry which is preliminary data.</text>
</comment>
<protein>
    <submittedName>
        <fullName evidence="2">UDP-glucose 4-epimerase</fullName>
    </submittedName>
</protein>
<dbReference type="PANTHER" id="PTHR43245:SF58">
    <property type="entry name" value="BLL5923 PROTEIN"/>
    <property type="match status" value="1"/>
</dbReference>
<evidence type="ECO:0000313" key="2">
    <source>
        <dbReference type="EMBL" id="RUO78390.1"/>
    </source>
</evidence>
<keyword evidence="3" id="KW-1185">Reference proteome</keyword>
<dbReference type="InterPro" id="IPR050177">
    <property type="entry name" value="Lipid_A_modif_metabolic_enz"/>
</dbReference>
<organism evidence="2 3">
    <name type="scientific">Pseudidiomarina taiwanensis</name>
    <dbReference type="NCBI Taxonomy" id="337250"/>
    <lineage>
        <taxon>Bacteria</taxon>
        <taxon>Pseudomonadati</taxon>
        <taxon>Pseudomonadota</taxon>
        <taxon>Gammaproteobacteria</taxon>
        <taxon>Alteromonadales</taxon>
        <taxon>Idiomarinaceae</taxon>
        <taxon>Pseudidiomarina</taxon>
    </lineage>
</organism>
<dbReference type="InterPro" id="IPR036291">
    <property type="entry name" value="NAD(P)-bd_dom_sf"/>
</dbReference>
<dbReference type="SUPFAM" id="SSF51735">
    <property type="entry name" value="NAD(P)-binding Rossmann-fold domains"/>
    <property type="match status" value="1"/>
</dbReference>
<feature type="domain" description="NAD-dependent epimerase/dehydratase" evidence="1">
    <location>
        <begin position="10"/>
        <end position="228"/>
    </location>
</feature>
<name>A0A432ZKM7_9GAMM</name>
<dbReference type="Pfam" id="PF01370">
    <property type="entry name" value="Epimerase"/>
    <property type="match status" value="1"/>
</dbReference>
<dbReference type="EMBL" id="PIQG01000002">
    <property type="protein sequence ID" value="RUO78390.1"/>
    <property type="molecule type" value="Genomic_DNA"/>
</dbReference>
<dbReference type="PANTHER" id="PTHR43245">
    <property type="entry name" value="BIFUNCTIONAL POLYMYXIN RESISTANCE PROTEIN ARNA"/>
    <property type="match status" value="1"/>
</dbReference>
<dbReference type="InterPro" id="IPR001509">
    <property type="entry name" value="Epimerase_deHydtase"/>
</dbReference>
<gene>
    <name evidence="2" type="ORF">CWI83_05005</name>
</gene>
<reference evidence="2 3" key="1">
    <citation type="journal article" date="2011" name="Front. Microbiol.">
        <title>Genomic signatures of strain selection and enhancement in Bacillus atrophaeus var. globigii, a historical biowarfare simulant.</title>
        <authorList>
            <person name="Gibbons H.S."/>
            <person name="Broomall S.M."/>
            <person name="McNew L.A."/>
            <person name="Daligault H."/>
            <person name="Chapman C."/>
            <person name="Bruce D."/>
            <person name="Karavis M."/>
            <person name="Krepps M."/>
            <person name="McGregor P.A."/>
            <person name="Hong C."/>
            <person name="Park K.H."/>
            <person name="Akmal A."/>
            <person name="Feldman A."/>
            <person name="Lin J.S."/>
            <person name="Chang W.E."/>
            <person name="Higgs B.W."/>
            <person name="Demirev P."/>
            <person name="Lindquist J."/>
            <person name="Liem A."/>
            <person name="Fochler E."/>
            <person name="Read T.D."/>
            <person name="Tapia R."/>
            <person name="Johnson S."/>
            <person name="Bishop-Lilly K.A."/>
            <person name="Detter C."/>
            <person name="Han C."/>
            <person name="Sozhamannan S."/>
            <person name="Rosenzweig C.N."/>
            <person name="Skowronski E.W."/>
        </authorList>
    </citation>
    <scope>NUCLEOTIDE SEQUENCE [LARGE SCALE GENOMIC DNA]</scope>
    <source>
        <strain evidence="2 3">PIT1</strain>
    </source>
</reference>
<dbReference type="Proteomes" id="UP000288279">
    <property type="component" value="Unassembled WGS sequence"/>
</dbReference>
<accession>A0A432ZKM7</accession>
<dbReference type="OrthoDB" id="9801056at2"/>
<evidence type="ECO:0000259" key="1">
    <source>
        <dbReference type="Pfam" id="PF01370"/>
    </source>
</evidence>
<evidence type="ECO:0000313" key="3">
    <source>
        <dbReference type="Proteomes" id="UP000288279"/>
    </source>
</evidence>
<proteinExistence type="predicted"/>
<sequence length="317" mass="35152">MEVFDLKVGVSGVTGFIGNEIYKRLQKKGLKLTPFTRYSSPSPNSSHHFLDLERVTCLSFSVPELDVFVHCAGMAHKTPSEKRFPLSMFIRVNTNGTLTLAERLAAHGAKRFVYISSANINHRENKLIIKYRDGCKINPIDYDLTSKALTEEGLREIAARTGMEVTIIRPPLVYGPGVKANFAAMMRLAQRNLPLPLASVRNKRSMVALDNLVDLIVTCVSHPNAGNQTFMVSDDADVSTPELLSAMTRAYGKKPRLLPCPPGLLSFAARVLGKRAIAERLLGSLQVDIKHTQQVLGWTPRVKLEDVLKEMVRDSLV</sequence>